<dbReference type="Pfam" id="PF00560">
    <property type="entry name" value="LRR_1"/>
    <property type="match status" value="3"/>
</dbReference>
<evidence type="ECO:0000256" key="1">
    <source>
        <dbReference type="ARBA" id="ARBA00004167"/>
    </source>
</evidence>
<dbReference type="Pfam" id="PF13855">
    <property type="entry name" value="LRR_8"/>
    <property type="match status" value="1"/>
</dbReference>
<dbReference type="Proteomes" id="UP001530400">
    <property type="component" value="Unassembled WGS sequence"/>
</dbReference>
<dbReference type="EMBL" id="JALLPJ020001274">
    <property type="protein sequence ID" value="KAL3772112.1"/>
    <property type="molecule type" value="Genomic_DNA"/>
</dbReference>
<dbReference type="FunFam" id="3.80.10.10:FF:000041">
    <property type="entry name" value="LRR receptor-like serine/threonine-protein kinase ERECTA"/>
    <property type="match status" value="1"/>
</dbReference>
<organism evidence="7 8">
    <name type="scientific">Cyclotella atomus</name>
    <dbReference type="NCBI Taxonomy" id="382360"/>
    <lineage>
        <taxon>Eukaryota</taxon>
        <taxon>Sar</taxon>
        <taxon>Stramenopiles</taxon>
        <taxon>Ochrophyta</taxon>
        <taxon>Bacillariophyta</taxon>
        <taxon>Coscinodiscophyceae</taxon>
        <taxon>Thalassiosirophycidae</taxon>
        <taxon>Stephanodiscales</taxon>
        <taxon>Stephanodiscaceae</taxon>
        <taxon>Cyclotella</taxon>
    </lineage>
</organism>
<comment type="subcellular location">
    <subcellularLocation>
        <location evidence="1">Membrane</location>
        <topology evidence="1">Single-pass membrane protein</topology>
    </subcellularLocation>
</comment>
<evidence type="ECO:0000256" key="4">
    <source>
        <dbReference type="ARBA" id="ARBA00022737"/>
    </source>
</evidence>
<sequence length="698" mass="76902">MKNNISSMSKPEVIDEQDRAQVPTPFDQDTCAIEVNDDSMKHRGRSPAKAVGYSSKAARRIDAFNDGIAQNNDETRPAAGPEILGNDTEAPAPYVPTVGFISKLKNTTVIMKDLQRISPGNTIPTLEIVKSSQSSNRYSSTEMKSCHSSAKENSLSEKGLAVACPVTDDDKPVCIASKYDPPARSSFYKSAKCHVYTAIVLFLTGAVVAIAVVSGTRRETEGNVIVQSPTMMPTKHRQARIRQVIEDNNIIERNATFNDMKDADPRYLALDWIVNEDRLQLTSFTESKLLQRYILAILAFSFDLVSWECGMVEDPDFCNITDDFGDYALWLSFMDECTWYGVECNDDGVVTGLDLSSNNLIVQIPPEISGLRSLSLLALQENCIYGTIPQEVFKLNLSEIDLSWNYLSGVVPQELYGLESLTQLNLHGNKDEGNCNRTDREPQPVSSKGLGGTILDARIGKLQNLKILQVYMNSFNGTIAPEVGQLNRLEKLAANSNNFTGSFPEQVSQMLNLKTLWLGNNSITGRIPESIGLIKSLETLSLWGNSMRGTIPDSLYYLTNLKALHLRHNSPGFEGTVSSDVGKLVNLKELVLNDNPLLTGTVPSELGLCSELSTASSNVVIGNAKEEIRLHNTQMTGTMPSEVCNLTAKKLNLDYAWSESFFEADCLNDNVTLPPFLVCECCSTCCDHTTKLCFNKDL</sequence>
<feature type="region of interest" description="Disordered" evidence="5">
    <location>
        <begin position="69"/>
        <end position="90"/>
    </location>
</feature>
<dbReference type="PANTHER" id="PTHR48053:SF71">
    <property type="entry name" value="LEUCINE RICH REPEAT FAMILY PROTEIN, EXPRESSED"/>
    <property type="match status" value="1"/>
</dbReference>
<dbReference type="InterPro" id="IPR051716">
    <property type="entry name" value="Plant_RL_S/T_kinase"/>
</dbReference>
<evidence type="ECO:0000256" key="5">
    <source>
        <dbReference type="SAM" id="MobiDB-lite"/>
    </source>
</evidence>
<reference evidence="7 8" key="1">
    <citation type="submission" date="2024-10" db="EMBL/GenBank/DDBJ databases">
        <title>Updated reference genomes for cyclostephanoid diatoms.</title>
        <authorList>
            <person name="Roberts W.R."/>
            <person name="Alverson A.J."/>
        </authorList>
    </citation>
    <scope>NUCLEOTIDE SEQUENCE [LARGE SCALE GENOMIC DNA]</scope>
    <source>
        <strain evidence="7 8">AJA010-31</strain>
    </source>
</reference>
<dbReference type="SUPFAM" id="SSF52047">
    <property type="entry name" value="RNI-like"/>
    <property type="match status" value="1"/>
</dbReference>
<keyword evidence="4" id="KW-0677">Repeat</keyword>
<dbReference type="InterPro" id="IPR032675">
    <property type="entry name" value="LRR_dom_sf"/>
</dbReference>
<comment type="caution">
    <text evidence="7">The sequence shown here is derived from an EMBL/GenBank/DDBJ whole genome shotgun (WGS) entry which is preliminary data.</text>
</comment>
<accession>A0ABD3N865</accession>
<evidence type="ECO:0000313" key="8">
    <source>
        <dbReference type="Proteomes" id="UP001530400"/>
    </source>
</evidence>
<feature type="transmembrane region" description="Helical" evidence="6">
    <location>
        <begin position="193"/>
        <end position="213"/>
    </location>
</feature>
<evidence type="ECO:0000256" key="2">
    <source>
        <dbReference type="ARBA" id="ARBA00022614"/>
    </source>
</evidence>
<dbReference type="AlphaFoldDB" id="A0ABD3N865"/>
<keyword evidence="2" id="KW-0433">Leucine-rich repeat</keyword>
<keyword evidence="6" id="KW-0472">Membrane</keyword>
<feature type="region of interest" description="Disordered" evidence="5">
    <location>
        <begin position="1"/>
        <end position="21"/>
    </location>
</feature>
<protein>
    <recommendedName>
        <fullName evidence="9">L domain-like protein</fullName>
    </recommendedName>
</protein>
<keyword evidence="6" id="KW-1133">Transmembrane helix</keyword>
<evidence type="ECO:0008006" key="9">
    <source>
        <dbReference type="Google" id="ProtNLM"/>
    </source>
</evidence>
<dbReference type="GO" id="GO:0016020">
    <property type="term" value="C:membrane"/>
    <property type="evidence" value="ECO:0007669"/>
    <property type="project" value="UniProtKB-SubCell"/>
</dbReference>
<proteinExistence type="predicted"/>
<dbReference type="PANTHER" id="PTHR48053">
    <property type="entry name" value="LEUCINE RICH REPEAT FAMILY PROTEIN, EXPRESSED"/>
    <property type="match status" value="1"/>
</dbReference>
<evidence type="ECO:0000256" key="3">
    <source>
        <dbReference type="ARBA" id="ARBA00022729"/>
    </source>
</evidence>
<evidence type="ECO:0000313" key="7">
    <source>
        <dbReference type="EMBL" id="KAL3772112.1"/>
    </source>
</evidence>
<dbReference type="Gene3D" id="3.80.10.10">
    <property type="entry name" value="Ribonuclease Inhibitor"/>
    <property type="match status" value="3"/>
</dbReference>
<dbReference type="InterPro" id="IPR001611">
    <property type="entry name" value="Leu-rich_rpt"/>
</dbReference>
<keyword evidence="6" id="KW-0812">Transmembrane</keyword>
<keyword evidence="3" id="KW-0732">Signal</keyword>
<evidence type="ECO:0000256" key="6">
    <source>
        <dbReference type="SAM" id="Phobius"/>
    </source>
</evidence>
<keyword evidence="8" id="KW-1185">Reference proteome</keyword>
<name>A0ABD3N865_9STRA</name>
<dbReference type="PROSITE" id="PS51450">
    <property type="entry name" value="LRR"/>
    <property type="match status" value="1"/>
</dbReference>
<gene>
    <name evidence="7" type="ORF">ACHAWO_013517</name>
</gene>